<dbReference type="PANTHER" id="PTHR12526">
    <property type="entry name" value="GLYCOSYLTRANSFERASE"/>
    <property type="match status" value="1"/>
</dbReference>
<name>A0A2H0WSD7_9BACT</name>
<sequence>MKIGIIATNSIPINRDVKKGTEIFLNIFINELARMTKKKYKHVHPVLFASGDSESPIPKISVTPLSSVEDPEIMKGNHKLFELALFSKAFSLQKEFDLFHVHVSNGEYLTPFAPFVRKPILITMHGGVKDAYDQKYFQLFKGCKNIHFISISDNQRNQLPDVPYVGTVYNGIDTRYNFKFSPEGGTDMLWVGRGMPEKGLDTVLDIINKTKRSTKIFPILNLEHLEWLKEEFIKQRNKIHRDINVTMNFDINRTKLVKHYQTSKLFLFPIQWEEPFGLVMVEAMACGTPVVAYAKGSVPEIVKDGETGFIVNPSPTDIRGEWITKKTGVDGLCEAVEKIYSMPQDQYETMRRKCRDHTRTKFSSRRMVTDYVKLYRHILSRKT</sequence>
<dbReference type="AlphaFoldDB" id="A0A2H0WSD7"/>
<comment type="caution">
    <text evidence="2">The sequence shown here is derived from an EMBL/GenBank/DDBJ whole genome shotgun (WGS) entry which is preliminary data.</text>
</comment>
<dbReference type="Gene3D" id="3.40.50.2000">
    <property type="entry name" value="Glycogen Phosphorylase B"/>
    <property type="match status" value="2"/>
</dbReference>
<dbReference type="Proteomes" id="UP000231198">
    <property type="component" value="Unassembled WGS sequence"/>
</dbReference>
<evidence type="ECO:0000259" key="1">
    <source>
        <dbReference type="Pfam" id="PF00534"/>
    </source>
</evidence>
<accession>A0A2H0WSD7</accession>
<reference evidence="3" key="1">
    <citation type="submission" date="2017-09" db="EMBL/GenBank/DDBJ databases">
        <title>Depth-based differentiation of microbial function through sediment-hosted aquifers and enrichment of novel symbionts in the deep terrestrial subsurface.</title>
        <authorList>
            <person name="Probst A.J."/>
            <person name="Ladd B."/>
            <person name="Jarett J.K."/>
            <person name="Geller-Mcgrath D.E."/>
            <person name="Sieber C.M.K."/>
            <person name="Emerson J.B."/>
            <person name="Anantharaman K."/>
            <person name="Thomas B.C."/>
            <person name="Malmstrom R."/>
            <person name="Stieglmeier M."/>
            <person name="Klingl A."/>
            <person name="Woyke T."/>
            <person name="Ryan C.M."/>
            <person name="Banfield J.F."/>
        </authorList>
    </citation>
    <scope>NUCLEOTIDE SEQUENCE [LARGE SCALE GENOMIC DNA]</scope>
</reference>
<proteinExistence type="predicted"/>
<dbReference type="SUPFAM" id="SSF53756">
    <property type="entry name" value="UDP-Glycosyltransferase/glycogen phosphorylase"/>
    <property type="match status" value="1"/>
</dbReference>
<dbReference type="GO" id="GO:0016757">
    <property type="term" value="F:glycosyltransferase activity"/>
    <property type="evidence" value="ECO:0007669"/>
    <property type="project" value="InterPro"/>
</dbReference>
<evidence type="ECO:0000313" key="3">
    <source>
        <dbReference type="Proteomes" id="UP000231198"/>
    </source>
</evidence>
<gene>
    <name evidence="2" type="ORF">COT62_03135</name>
</gene>
<dbReference type="PANTHER" id="PTHR12526:SF595">
    <property type="entry name" value="BLL5217 PROTEIN"/>
    <property type="match status" value="1"/>
</dbReference>
<dbReference type="Pfam" id="PF00534">
    <property type="entry name" value="Glycos_transf_1"/>
    <property type="match status" value="1"/>
</dbReference>
<protein>
    <recommendedName>
        <fullName evidence="1">Glycosyl transferase family 1 domain-containing protein</fullName>
    </recommendedName>
</protein>
<dbReference type="InterPro" id="IPR001296">
    <property type="entry name" value="Glyco_trans_1"/>
</dbReference>
<organism evidence="2 3">
    <name type="scientific">Candidatus Roizmanbacteria bacterium CG09_land_8_20_14_0_10_41_9</name>
    <dbReference type="NCBI Taxonomy" id="1974850"/>
    <lineage>
        <taxon>Bacteria</taxon>
        <taxon>Candidatus Roizmaniibacteriota</taxon>
    </lineage>
</organism>
<feature type="domain" description="Glycosyl transferase family 1" evidence="1">
    <location>
        <begin position="181"/>
        <end position="314"/>
    </location>
</feature>
<dbReference type="EMBL" id="PEZG01000067">
    <property type="protein sequence ID" value="PIS15541.1"/>
    <property type="molecule type" value="Genomic_DNA"/>
</dbReference>
<evidence type="ECO:0000313" key="2">
    <source>
        <dbReference type="EMBL" id="PIS15541.1"/>
    </source>
</evidence>